<evidence type="ECO:0000313" key="2">
    <source>
        <dbReference type="Proteomes" id="UP000241394"/>
    </source>
</evidence>
<reference evidence="1 2" key="1">
    <citation type="submission" date="2017-07" db="EMBL/GenBank/DDBJ databases">
        <title>An improved, manually edited Actinidia chinensis var. chinensis (kiwifruit) genome highlights the challenges associated with draft genomes and gene prediction in plants.</title>
        <authorList>
            <person name="Pilkington S."/>
            <person name="Crowhurst R."/>
            <person name="Hilario E."/>
            <person name="Nardozza S."/>
            <person name="Fraser L."/>
            <person name="Peng Y."/>
            <person name="Gunaseelan K."/>
            <person name="Simpson R."/>
            <person name="Tahir J."/>
            <person name="Deroles S."/>
            <person name="Templeton K."/>
            <person name="Luo Z."/>
            <person name="Davy M."/>
            <person name="Cheng C."/>
            <person name="Mcneilage M."/>
            <person name="Scaglione D."/>
            <person name="Liu Y."/>
            <person name="Zhang Q."/>
            <person name="Datson P."/>
            <person name="De Silva N."/>
            <person name="Gardiner S."/>
            <person name="Bassett H."/>
            <person name="Chagne D."/>
            <person name="Mccallum J."/>
            <person name="Dzierzon H."/>
            <person name="Deng C."/>
            <person name="Wang Y.-Y."/>
            <person name="Barron N."/>
            <person name="Manako K."/>
            <person name="Bowen J."/>
            <person name="Foster T."/>
            <person name="Erridge Z."/>
            <person name="Tiffin H."/>
            <person name="Waite C."/>
            <person name="Davies K."/>
            <person name="Grierson E."/>
            <person name="Laing W."/>
            <person name="Kirk R."/>
            <person name="Chen X."/>
            <person name="Wood M."/>
            <person name="Montefiori M."/>
            <person name="Brummell D."/>
            <person name="Schwinn K."/>
            <person name="Catanach A."/>
            <person name="Fullerton C."/>
            <person name="Li D."/>
            <person name="Meiyalaghan S."/>
            <person name="Nieuwenhuizen N."/>
            <person name="Read N."/>
            <person name="Prakash R."/>
            <person name="Hunter D."/>
            <person name="Zhang H."/>
            <person name="Mckenzie M."/>
            <person name="Knabel M."/>
            <person name="Harris A."/>
            <person name="Allan A."/>
            <person name="Chen A."/>
            <person name="Janssen B."/>
            <person name="Plunkett B."/>
            <person name="Dwamena C."/>
            <person name="Voogd C."/>
            <person name="Leif D."/>
            <person name="Lafferty D."/>
            <person name="Souleyre E."/>
            <person name="Varkonyi-Gasic E."/>
            <person name="Gambi F."/>
            <person name="Hanley J."/>
            <person name="Yao J.-L."/>
            <person name="Cheung J."/>
            <person name="David K."/>
            <person name="Warren B."/>
            <person name="Marsh K."/>
            <person name="Snowden K."/>
            <person name="Lin-Wang K."/>
            <person name="Brian L."/>
            <person name="Martinez-Sanchez M."/>
            <person name="Wang M."/>
            <person name="Ileperuma N."/>
            <person name="Macnee N."/>
            <person name="Campin R."/>
            <person name="Mcatee P."/>
            <person name="Drummond R."/>
            <person name="Espley R."/>
            <person name="Ireland H."/>
            <person name="Wu R."/>
            <person name="Atkinson R."/>
            <person name="Karunairetnam S."/>
            <person name="Bulley S."/>
            <person name="Chunkath S."/>
            <person name="Hanley Z."/>
            <person name="Storey R."/>
            <person name="Thrimawithana A."/>
            <person name="Thomson S."/>
            <person name="David C."/>
            <person name="Testolin R."/>
        </authorList>
    </citation>
    <scope>NUCLEOTIDE SEQUENCE [LARGE SCALE GENOMIC DNA]</scope>
    <source>
        <strain evidence="2">cv. Red5</strain>
        <tissue evidence="1">Young leaf</tissue>
    </source>
</reference>
<gene>
    <name evidence="1" type="ORF">CEY00_Acc18512</name>
</gene>
<keyword evidence="2" id="KW-1185">Reference proteome</keyword>
<organism evidence="1 2">
    <name type="scientific">Actinidia chinensis var. chinensis</name>
    <name type="common">Chinese soft-hair kiwi</name>
    <dbReference type="NCBI Taxonomy" id="1590841"/>
    <lineage>
        <taxon>Eukaryota</taxon>
        <taxon>Viridiplantae</taxon>
        <taxon>Streptophyta</taxon>
        <taxon>Embryophyta</taxon>
        <taxon>Tracheophyta</taxon>
        <taxon>Spermatophyta</taxon>
        <taxon>Magnoliopsida</taxon>
        <taxon>eudicotyledons</taxon>
        <taxon>Gunneridae</taxon>
        <taxon>Pentapetalae</taxon>
        <taxon>asterids</taxon>
        <taxon>Ericales</taxon>
        <taxon>Actinidiaceae</taxon>
        <taxon>Actinidia</taxon>
    </lineage>
</organism>
<keyword evidence="1" id="KW-0378">Hydrolase</keyword>
<dbReference type="InParanoid" id="A0A2R6QHN5"/>
<reference evidence="2" key="2">
    <citation type="journal article" date="2018" name="BMC Genomics">
        <title>A manually annotated Actinidia chinensis var. chinensis (kiwifruit) genome highlights the challenges associated with draft genomes and gene prediction in plants.</title>
        <authorList>
            <person name="Pilkington S.M."/>
            <person name="Crowhurst R."/>
            <person name="Hilario E."/>
            <person name="Nardozza S."/>
            <person name="Fraser L."/>
            <person name="Peng Y."/>
            <person name="Gunaseelan K."/>
            <person name="Simpson R."/>
            <person name="Tahir J."/>
            <person name="Deroles S.C."/>
            <person name="Templeton K."/>
            <person name="Luo Z."/>
            <person name="Davy M."/>
            <person name="Cheng C."/>
            <person name="McNeilage M."/>
            <person name="Scaglione D."/>
            <person name="Liu Y."/>
            <person name="Zhang Q."/>
            <person name="Datson P."/>
            <person name="De Silva N."/>
            <person name="Gardiner S.E."/>
            <person name="Bassett H."/>
            <person name="Chagne D."/>
            <person name="McCallum J."/>
            <person name="Dzierzon H."/>
            <person name="Deng C."/>
            <person name="Wang Y.Y."/>
            <person name="Barron L."/>
            <person name="Manako K."/>
            <person name="Bowen J."/>
            <person name="Foster T.M."/>
            <person name="Erridge Z.A."/>
            <person name="Tiffin H."/>
            <person name="Waite C.N."/>
            <person name="Davies K.M."/>
            <person name="Grierson E.P."/>
            <person name="Laing W.A."/>
            <person name="Kirk R."/>
            <person name="Chen X."/>
            <person name="Wood M."/>
            <person name="Montefiori M."/>
            <person name="Brummell D.A."/>
            <person name="Schwinn K.E."/>
            <person name="Catanach A."/>
            <person name="Fullerton C."/>
            <person name="Li D."/>
            <person name="Meiyalaghan S."/>
            <person name="Nieuwenhuizen N."/>
            <person name="Read N."/>
            <person name="Prakash R."/>
            <person name="Hunter D."/>
            <person name="Zhang H."/>
            <person name="McKenzie M."/>
            <person name="Knabel M."/>
            <person name="Harris A."/>
            <person name="Allan A.C."/>
            <person name="Gleave A."/>
            <person name="Chen A."/>
            <person name="Janssen B.J."/>
            <person name="Plunkett B."/>
            <person name="Ampomah-Dwamena C."/>
            <person name="Voogd C."/>
            <person name="Leif D."/>
            <person name="Lafferty D."/>
            <person name="Souleyre E.J.F."/>
            <person name="Varkonyi-Gasic E."/>
            <person name="Gambi F."/>
            <person name="Hanley J."/>
            <person name="Yao J.L."/>
            <person name="Cheung J."/>
            <person name="David K.M."/>
            <person name="Warren B."/>
            <person name="Marsh K."/>
            <person name="Snowden K.C."/>
            <person name="Lin-Wang K."/>
            <person name="Brian L."/>
            <person name="Martinez-Sanchez M."/>
            <person name="Wang M."/>
            <person name="Ileperuma N."/>
            <person name="Macnee N."/>
            <person name="Campin R."/>
            <person name="McAtee P."/>
            <person name="Drummond R.S.M."/>
            <person name="Espley R.V."/>
            <person name="Ireland H.S."/>
            <person name="Wu R."/>
            <person name="Atkinson R.G."/>
            <person name="Karunairetnam S."/>
            <person name="Bulley S."/>
            <person name="Chunkath S."/>
            <person name="Hanley Z."/>
            <person name="Storey R."/>
            <person name="Thrimawithana A.H."/>
            <person name="Thomson S."/>
            <person name="David C."/>
            <person name="Testolin R."/>
            <person name="Huang H."/>
            <person name="Hellens R.P."/>
            <person name="Schaffer R.J."/>
        </authorList>
    </citation>
    <scope>NUCLEOTIDE SEQUENCE [LARGE SCALE GENOMIC DNA]</scope>
    <source>
        <strain evidence="2">cv. Red5</strain>
    </source>
</reference>
<protein>
    <submittedName>
        <fullName evidence="1">Hydroxyacylglutathione hydrolase</fullName>
    </submittedName>
</protein>
<dbReference type="PANTHER" id="PTHR35769">
    <property type="entry name" value="CALCINEURIN-LIKE METALLO-PHOSPHOESTERASE SUPERFAMILY PROTEIN"/>
    <property type="match status" value="1"/>
</dbReference>
<dbReference type="STRING" id="1590841.A0A2R6QHN5"/>
<dbReference type="Proteomes" id="UP000241394">
    <property type="component" value="Chromosome LG16"/>
</dbReference>
<dbReference type="GO" id="GO:0016787">
    <property type="term" value="F:hydrolase activity"/>
    <property type="evidence" value="ECO:0007669"/>
    <property type="project" value="UniProtKB-KW"/>
</dbReference>
<dbReference type="PANTHER" id="PTHR35769:SF2">
    <property type="entry name" value="CALCINEURIN-LIKE METALLO-PHOSPHOESTERASE SUPERFAMILY PROTEIN"/>
    <property type="match status" value="1"/>
</dbReference>
<sequence length="132" mass="15290">MPSLFASSSSETFVSMASYGLRFGNMMIGIYKKIQKHFNYCRRKDRVQFSWNEHVGYWRLDYHTLQISIVGGRPFSCGGEQLFQKKVLAARVKRSADEQTTDNQSFTNTFNTKYRKAQIAEAWVSVLETKPN</sequence>
<dbReference type="AlphaFoldDB" id="A0A2R6QHN5"/>
<evidence type="ECO:0000313" key="1">
    <source>
        <dbReference type="EMBL" id="PSS08142.1"/>
    </source>
</evidence>
<name>A0A2R6QHN5_ACTCC</name>
<dbReference type="InterPro" id="IPR027629">
    <property type="entry name" value="DevT-like"/>
</dbReference>
<dbReference type="OrthoDB" id="10551713at2759"/>
<dbReference type="Gramene" id="PSS08142">
    <property type="protein sequence ID" value="PSS08142"/>
    <property type="gene ID" value="CEY00_Acc18512"/>
</dbReference>
<dbReference type="EMBL" id="NKQK01000016">
    <property type="protein sequence ID" value="PSS08142.1"/>
    <property type="molecule type" value="Genomic_DNA"/>
</dbReference>
<accession>A0A2R6QHN5</accession>
<proteinExistence type="predicted"/>
<comment type="caution">
    <text evidence="1">The sequence shown here is derived from an EMBL/GenBank/DDBJ whole genome shotgun (WGS) entry which is preliminary data.</text>
</comment>